<dbReference type="Pfam" id="PF00188">
    <property type="entry name" value="CAP"/>
    <property type="match status" value="1"/>
</dbReference>
<dbReference type="EMBL" id="CAJPUY010000001">
    <property type="protein sequence ID" value="CAG2127313.1"/>
    <property type="molecule type" value="Genomic_DNA"/>
</dbReference>
<dbReference type="Gene3D" id="3.40.33.10">
    <property type="entry name" value="CAP"/>
    <property type="match status" value="1"/>
</dbReference>
<proteinExistence type="predicted"/>
<dbReference type="InterPro" id="IPR014044">
    <property type="entry name" value="CAP_dom"/>
</dbReference>
<feature type="chain" id="PRO_5036825451" description="SCP domain-containing protein" evidence="2">
    <location>
        <begin position="20"/>
        <end position="336"/>
    </location>
</feature>
<protein>
    <recommendedName>
        <fullName evidence="3">SCP domain-containing protein</fullName>
    </recommendedName>
</protein>
<dbReference type="Proteomes" id="UP000672934">
    <property type="component" value="Unassembled WGS sequence"/>
</dbReference>
<evidence type="ECO:0000313" key="4">
    <source>
        <dbReference type="EMBL" id="CAG2127313.1"/>
    </source>
</evidence>
<evidence type="ECO:0000256" key="2">
    <source>
        <dbReference type="SAM" id="SignalP"/>
    </source>
</evidence>
<reference evidence="4" key="1">
    <citation type="submission" date="2021-03" db="EMBL/GenBank/DDBJ databases">
        <authorList>
            <person name="Peeters C."/>
        </authorList>
    </citation>
    <scope>NUCLEOTIDE SEQUENCE</scope>
    <source>
        <strain evidence="4">LMG 31506</strain>
    </source>
</reference>
<dbReference type="CDD" id="cd05379">
    <property type="entry name" value="CAP_bacterial"/>
    <property type="match status" value="1"/>
</dbReference>
<feature type="signal peptide" evidence="2">
    <location>
        <begin position="1"/>
        <end position="19"/>
    </location>
</feature>
<dbReference type="InterPro" id="IPR035940">
    <property type="entry name" value="CAP_sf"/>
</dbReference>
<name>A0A916N293_9BURK</name>
<evidence type="ECO:0000256" key="1">
    <source>
        <dbReference type="SAM" id="MobiDB-lite"/>
    </source>
</evidence>
<dbReference type="AlphaFoldDB" id="A0A916N293"/>
<keyword evidence="2" id="KW-0732">Signal</keyword>
<dbReference type="PROSITE" id="PS51257">
    <property type="entry name" value="PROKAR_LIPOPROTEIN"/>
    <property type="match status" value="1"/>
</dbReference>
<organism evidence="4 5">
    <name type="scientific">Cupriavidus yeoncheonensis</name>
    <dbReference type="NCBI Taxonomy" id="1462994"/>
    <lineage>
        <taxon>Bacteria</taxon>
        <taxon>Pseudomonadati</taxon>
        <taxon>Pseudomonadota</taxon>
        <taxon>Betaproteobacteria</taxon>
        <taxon>Burkholderiales</taxon>
        <taxon>Burkholderiaceae</taxon>
        <taxon>Cupriavidus</taxon>
    </lineage>
</organism>
<sequence length="336" mass="34852">MRKSLLAFAATSAVVAVCACIDNAGATPPTIVANLSGKPTLSKEPSPSAPAGTTHRSTYFRADPRLEFFNALNALRVAMGVGALRQDPALDAAAENHLEYMKLNAVMSHTETPGNPGFTSPDPYHQVLAVGGSHRQWVGQNAYNGDIGRCLASLANSVYHLQGITSNQETIGLAMRDNYCVANFGVVTAAGTGGYGLAQWGGQQLPPGTGAHYPASNASVRGLFVPADEIPNPAPDLAAAGTPIMFRVNVEKPADVLTVSSFTLTGPRGDAVPARILVPAESKAGSVASAVADASLYRGVVFLLPTQPIAAGTYIASFVGARNGVAISKSWRFTAY</sequence>
<evidence type="ECO:0000259" key="3">
    <source>
        <dbReference type="Pfam" id="PF00188"/>
    </source>
</evidence>
<evidence type="ECO:0000313" key="5">
    <source>
        <dbReference type="Proteomes" id="UP000672934"/>
    </source>
</evidence>
<accession>A0A916N293</accession>
<feature type="region of interest" description="Disordered" evidence="1">
    <location>
        <begin position="36"/>
        <end position="56"/>
    </location>
</feature>
<dbReference type="SUPFAM" id="SSF55797">
    <property type="entry name" value="PR-1-like"/>
    <property type="match status" value="1"/>
</dbReference>
<comment type="caution">
    <text evidence="4">The sequence shown here is derived from an EMBL/GenBank/DDBJ whole genome shotgun (WGS) entry which is preliminary data.</text>
</comment>
<keyword evidence="5" id="KW-1185">Reference proteome</keyword>
<gene>
    <name evidence="4" type="ORF">LMG31506_00435</name>
</gene>
<feature type="domain" description="SCP" evidence="3">
    <location>
        <begin position="69"/>
        <end position="174"/>
    </location>
</feature>